<dbReference type="RefSeq" id="XP_009226917.1">
    <property type="nucleotide sequence ID" value="XM_009228653.1"/>
</dbReference>
<feature type="compositionally biased region" description="Low complexity" evidence="1">
    <location>
        <begin position="48"/>
        <end position="59"/>
    </location>
</feature>
<gene>
    <name evidence="3" type="primary">20351235</name>
    <name evidence="2" type="ORF">GGTG_10777</name>
</gene>
<dbReference type="HOGENOM" id="CLU_2671215_0_0_1"/>
<protein>
    <submittedName>
        <fullName evidence="2 3">Uncharacterized protein</fullName>
    </submittedName>
</protein>
<dbReference type="Proteomes" id="UP000006039">
    <property type="component" value="Unassembled WGS sequence"/>
</dbReference>
<reference evidence="2" key="3">
    <citation type="submission" date="2010-09" db="EMBL/GenBank/DDBJ databases">
        <title>Annotation of Gaeumannomyces graminis var. tritici R3-111a-1.</title>
        <authorList>
            <consortium name="The Broad Institute Genome Sequencing Platform"/>
            <person name="Ma L.-J."/>
            <person name="Dead R."/>
            <person name="Young S.K."/>
            <person name="Zeng Q."/>
            <person name="Gargeya S."/>
            <person name="Fitzgerald M."/>
            <person name="Haas B."/>
            <person name="Abouelleil A."/>
            <person name="Alvarado L."/>
            <person name="Arachchi H.M."/>
            <person name="Berlin A."/>
            <person name="Brown A."/>
            <person name="Chapman S.B."/>
            <person name="Chen Z."/>
            <person name="Dunbar C."/>
            <person name="Freedman E."/>
            <person name="Gearin G."/>
            <person name="Gellesch M."/>
            <person name="Goldberg J."/>
            <person name="Griggs A."/>
            <person name="Gujja S."/>
            <person name="Heiman D."/>
            <person name="Howarth C."/>
            <person name="Larson L."/>
            <person name="Lui A."/>
            <person name="MacDonald P.J.P."/>
            <person name="Mehta T."/>
            <person name="Montmayeur A."/>
            <person name="Murphy C."/>
            <person name="Neiman D."/>
            <person name="Pearson M."/>
            <person name="Priest M."/>
            <person name="Roberts A."/>
            <person name="Saif S."/>
            <person name="Shea T."/>
            <person name="Shenoy N."/>
            <person name="Sisk P."/>
            <person name="Stolte C."/>
            <person name="Sykes S."/>
            <person name="Yandava C."/>
            <person name="Wortman J."/>
            <person name="Nusbaum C."/>
            <person name="Birren B."/>
        </authorList>
    </citation>
    <scope>NUCLEOTIDE SEQUENCE</scope>
    <source>
        <strain evidence="2">R3-111a-1</strain>
    </source>
</reference>
<evidence type="ECO:0000256" key="1">
    <source>
        <dbReference type="SAM" id="MobiDB-lite"/>
    </source>
</evidence>
<organism evidence="2">
    <name type="scientific">Gaeumannomyces tritici (strain R3-111a-1)</name>
    <name type="common">Wheat and barley take-all root rot fungus</name>
    <name type="synonym">Gaeumannomyces graminis var. tritici</name>
    <dbReference type="NCBI Taxonomy" id="644352"/>
    <lineage>
        <taxon>Eukaryota</taxon>
        <taxon>Fungi</taxon>
        <taxon>Dikarya</taxon>
        <taxon>Ascomycota</taxon>
        <taxon>Pezizomycotina</taxon>
        <taxon>Sordariomycetes</taxon>
        <taxon>Sordariomycetidae</taxon>
        <taxon>Magnaporthales</taxon>
        <taxon>Magnaporthaceae</taxon>
        <taxon>Gaeumannomyces</taxon>
    </lineage>
</organism>
<reference evidence="3" key="5">
    <citation type="submission" date="2018-04" db="UniProtKB">
        <authorList>
            <consortium name="EnsemblFungi"/>
        </authorList>
    </citation>
    <scope>IDENTIFICATION</scope>
    <source>
        <strain evidence="3">R3-111a-1</strain>
    </source>
</reference>
<dbReference type="EMBL" id="GL385400">
    <property type="protein sequence ID" value="EJT71520.1"/>
    <property type="molecule type" value="Genomic_DNA"/>
</dbReference>
<dbReference type="EnsemblFungi" id="EJT71520">
    <property type="protein sequence ID" value="EJT71520"/>
    <property type="gene ID" value="GGTG_10777"/>
</dbReference>
<evidence type="ECO:0000313" key="2">
    <source>
        <dbReference type="EMBL" id="EJT71520.1"/>
    </source>
</evidence>
<reference evidence="3" key="4">
    <citation type="journal article" date="2015" name="G3 (Bethesda)">
        <title>Genome sequences of three phytopathogenic species of the Magnaporthaceae family of fungi.</title>
        <authorList>
            <person name="Okagaki L.H."/>
            <person name="Nunes C.C."/>
            <person name="Sailsbery J."/>
            <person name="Clay B."/>
            <person name="Brown D."/>
            <person name="John T."/>
            <person name="Oh Y."/>
            <person name="Young N."/>
            <person name="Fitzgerald M."/>
            <person name="Haas B.J."/>
            <person name="Zeng Q."/>
            <person name="Young S."/>
            <person name="Adiconis X."/>
            <person name="Fan L."/>
            <person name="Levin J.Z."/>
            <person name="Mitchell T.K."/>
            <person name="Okubara P.A."/>
            <person name="Farman M.L."/>
            <person name="Kohn L.M."/>
            <person name="Birren B."/>
            <person name="Ma L.-J."/>
            <person name="Dean R.A."/>
        </authorList>
    </citation>
    <scope>NUCLEOTIDE SEQUENCE</scope>
    <source>
        <strain evidence="3">R3-111a-1</strain>
    </source>
</reference>
<dbReference type="AlphaFoldDB" id="J3PBA4"/>
<reference evidence="4" key="1">
    <citation type="submission" date="2010-07" db="EMBL/GenBank/DDBJ databases">
        <title>The genome sequence of Gaeumannomyces graminis var. tritici strain R3-111a-1.</title>
        <authorList>
            <consortium name="The Broad Institute Genome Sequencing Platform"/>
            <person name="Ma L.-J."/>
            <person name="Dead R."/>
            <person name="Young S."/>
            <person name="Zeng Q."/>
            <person name="Koehrsen M."/>
            <person name="Alvarado L."/>
            <person name="Berlin A."/>
            <person name="Chapman S.B."/>
            <person name="Chen Z."/>
            <person name="Freedman E."/>
            <person name="Gellesch M."/>
            <person name="Goldberg J."/>
            <person name="Griggs A."/>
            <person name="Gujja S."/>
            <person name="Heilman E.R."/>
            <person name="Heiman D."/>
            <person name="Hepburn T."/>
            <person name="Howarth C."/>
            <person name="Jen D."/>
            <person name="Larson L."/>
            <person name="Mehta T."/>
            <person name="Neiman D."/>
            <person name="Pearson M."/>
            <person name="Roberts A."/>
            <person name="Saif S."/>
            <person name="Shea T."/>
            <person name="Shenoy N."/>
            <person name="Sisk P."/>
            <person name="Stolte C."/>
            <person name="Sykes S."/>
            <person name="Walk T."/>
            <person name="White J."/>
            <person name="Yandava C."/>
            <person name="Haas B."/>
            <person name="Nusbaum C."/>
            <person name="Birren B."/>
        </authorList>
    </citation>
    <scope>NUCLEOTIDE SEQUENCE [LARGE SCALE GENOMIC DNA]</scope>
    <source>
        <strain evidence="4">R3-111a-1</strain>
    </source>
</reference>
<name>J3PBA4_GAET3</name>
<sequence>MGSRLGKDGRDRQAARVGTGYWFAASKAGYLSTLILGRGRNRACRAAQPQAQSKSQPSQELVAAPPTGMVCPGGG</sequence>
<evidence type="ECO:0000313" key="4">
    <source>
        <dbReference type="Proteomes" id="UP000006039"/>
    </source>
</evidence>
<dbReference type="GeneID" id="20351235"/>
<evidence type="ECO:0000313" key="3">
    <source>
        <dbReference type="EnsemblFungi" id="EJT71520"/>
    </source>
</evidence>
<feature type="region of interest" description="Disordered" evidence="1">
    <location>
        <begin position="48"/>
        <end position="75"/>
    </location>
</feature>
<keyword evidence="4" id="KW-1185">Reference proteome</keyword>
<accession>J3PBA4</accession>
<proteinExistence type="predicted"/>
<reference evidence="2" key="2">
    <citation type="submission" date="2010-07" db="EMBL/GenBank/DDBJ databases">
        <authorList>
            <consortium name="The Broad Institute Genome Sequencing Platform"/>
            <consortium name="Broad Institute Genome Sequencing Center for Infectious Disease"/>
            <person name="Ma L.-J."/>
            <person name="Dead R."/>
            <person name="Young S."/>
            <person name="Zeng Q."/>
            <person name="Koehrsen M."/>
            <person name="Alvarado L."/>
            <person name="Berlin A."/>
            <person name="Chapman S.B."/>
            <person name="Chen Z."/>
            <person name="Freedman E."/>
            <person name="Gellesch M."/>
            <person name="Goldberg J."/>
            <person name="Griggs A."/>
            <person name="Gujja S."/>
            <person name="Heilman E.R."/>
            <person name="Heiman D."/>
            <person name="Hepburn T."/>
            <person name="Howarth C."/>
            <person name="Jen D."/>
            <person name="Larson L."/>
            <person name="Mehta T."/>
            <person name="Neiman D."/>
            <person name="Pearson M."/>
            <person name="Roberts A."/>
            <person name="Saif S."/>
            <person name="Shea T."/>
            <person name="Shenoy N."/>
            <person name="Sisk P."/>
            <person name="Stolte C."/>
            <person name="Sykes S."/>
            <person name="Walk T."/>
            <person name="White J."/>
            <person name="Yandava C."/>
            <person name="Haas B."/>
            <person name="Nusbaum C."/>
            <person name="Birren B."/>
        </authorList>
    </citation>
    <scope>NUCLEOTIDE SEQUENCE</scope>
    <source>
        <strain evidence="2">R3-111a-1</strain>
    </source>
</reference>
<dbReference type="VEuPathDB" id="FungiDB:GGTG_10777"/>